<dbReference type="EMBL" id="ANOF01000061">
    <property type="protein sequence ID" value="EMI27656.1"/>
    <property type="molecule type" value="Genomic_DNA"/>
</dbReference>
<reference evidence="1 2" key="1">
    <citation type="journal article" date="2013" name="Mar. Genomics">
        <title>Expression of sulfatases in Rhodopirellula baltica and the diversity of sulfatases in the genus Rhodopirellula.</title>
        <authorList>
            <person name="Wegner C.E."/>
            <person name="Richter-Heitmann T."/>
            <person name="Klindworth A."/>
            <person name="Klockow C."/>
            <person name="Richter M."/>
            <person name="Achstetter T."/>
            <person name="Glockner F.O."/>
            <person name="Harder J."/>
        </authorList>
    </citation>
    <scope>NUCLEOTIDE SEQUENCE [LARGE SCALE GENOMIC DNA]</scope>
    <source>
        <strain evidence="1 2">SH398</strain>
    </source>
</reference>
<accession>M5S841</accession>
<gene>
    <name evidence="1" type="ORF">RESH_01763</name>
</gene>
<organism evidence="1 2">
    <name type="scientific">Rhodopirellula europaea SH398</name>
    <dbReference type="NCBI Taxonomy" id="1263868"/>
    <lineage>
        <taxon>Bacteria</taxon>
        <taxon>Pseudomonadati</taxon>
        <taxon>Planctomycetota</taxon>
        <taxon>Planctomycetia</taxon>
        <taxon>Pirellulales</taxon>
        <taxon>Pirellulaceae</taxon>
        <taxon>Rhodopirellula</taxon>
    </lineage>
</organism>
<evidence type="ECO:0000313" key="1">
    <source>
        <dbReference type="EMBL" id="EMI27656.1"/>
    </source>
</evidence>
<name>M5S841_9BACT</name>
<dbReference type="STRING" id="1263868.RESH_01763"/>
<protein>
    <submittedName>
        <fullName evidence="1">Uncharacterized protein</fullName>
    </submittedName>
</protein>
<comment type="caution">
    <text evidence="1">The sequence shown here is derived from an EMBL/GenBank/DDBJ whole genome shotgun (WGS) entry which is preliminary data.</text>
</comment>
<proteinExistence type="predicted"/>
<evidence type="ECO:0000313" key="2">
    <source>
        <dbReference type="Proteomes" id="UP000011996"/>
    </source>
</evidence>
<dbReference type="AlphaFoldDB" id="M5S841"/>
<dbReference type="Proteomes" id="UP000011996">
    <property type="component" value="Unassembled WGS sequence"/>
</dbReference>
<sequence>MQIDQCKIAKCFRLSNSRDDADLQLPICNVHFALCNHPASHHDHATPPRKGPS</sequence>